<dbReference type="InterPro" id="IPR039428">
    <property type="entry name" value="NUOK/Mnh_C1-like"/>
</dbReference>
<comment type="subunit">
    <text evidence="11">NDH-1 is composed of 13 different subunits. Subunits NuoA, H, J, K, L, M, N constitute the membrane sector of the complex.</text>
</comment>
<feature type="transmembrane region" description="Helical" evidence="11">
    <location>
        <begin position="32"/>
        <end position="54"/>
    </location>
</feature>
<keyword evidence="7 11" id="KW-1278">Translocase</keyword>
<dbReference type="GO" id="GO:0050136">
    <property type="term" value="F:NADH dehydrogenase (quinone) (non-electrogenic) activity"/>
    <property type="evidence" value="ECO:0007669"/>
    <property type="project" value="UniProtKB-UniRule"/>
</dbReference>
<evidence type="ECO:0000313" key="13">
    <source>
        <dbReference type="Proteomes" id="UP000006811"/>
    </source>
</evidence>
<dbReference type="GO" id="GO:0030964">
    <property type="term" value="C:NADH dehydrogenase complex"/>
    <property type="evidence" value="ECO:0007669"/>
    <property type="project" value="TreeGrafter"/>
</dbReference>
<dbReference type="Proteomes" id="UP000006811">
    <property type="component" value="Chromosome"/>
</dbReference>
<dbReference type="PANTHER" id="PTHR11434">
    <property type="entry name" value="NADH-UBIQUINONE OXIDOREDUCTASE SUBUNIT ND4L"/>
    <property type="match status" value="1"/>
</dbReference>
<name>F7WZ49_9GAMM</name>
<dbReference type="NCBIfam" id="NF004320">
    <property type="entry name" value="PRK05715.1-2"/>
    <property type="match status" value="1"/>
</dbReference>
<keyword evidence="8 11" id="KW-1133">Transmembrane helix</keyword>
<keyword evidence="3 11" id="KW-0813">Transport</keyword>
<dbReference type="Gene3D" id="1.10.287.3510">
    <property type="match status" value="1"/>
</dbReference>
<comment type="similarity">
    <text evidence="2 11">Belongs to the complex I subunit 4L family.</text>
</comment>
<comment type="subcellular location">
    <subcellularLocation>
        <location evidence="11">Cell membrane</location>
        <topology evidence="11">Multi-pass membrane protein</topology>
    </subcellularLocation>
    <subcellularLocation>
        <location evidence="1">Membrane</location>
        <topology evidence="1">Multi-pass membrane protein</topology>
    </subcellularLocation>
</comment>
<dbReference type="GO" id="GO:0048038">
    <property type="term" value="F:quinone binding"/>
    <property type="evidence" value="ECO:0007669"/>
    <property type="project" value="UniProtKB-KW"/>
</dbReference>
<keyword evidence="11" id="KW-0520">NAD</keyword>
<dbReference type="EMBL" id="CP001817">
    <property type="protein sequence ID" value="AEH39701.1"/>
    <property type="molecule type" value="Genomic_DNA"/>
</dbReference>
<keyword evidence="9 11" id="KW-0830">Ubiquinone</keyword>
<dbReference type="AlphaFoldDB" id="F7WZ49"/>
<reference evidence="12 13" key="1">
    <citation type="journal article" date="2011" name="Appl. Environ. Microbiol.">
        <title>The genome of Buchnera aphidicola from the aphid Cinara tujafilina provides new clues about the evolutionary history of metabolic losses in bacterial endosymbionts.</title>
        <authorList>
            <person name="Lamelas A."/>
            <person name="Gosalbes M.J."/>
            <person name="Moya A."/>
            <person name="Latorre A."/>
        </authorList>
    </citation>
    <scope>NUCLEOTIDE SEQUENCE [LARGE SCALE GENOMIC DNA]</scope>
    <source>
        <strain evidence="13">Cinara tujafilina</strain>
    </source>
</reference>
<evidence type="ECO:0000256" key="7">
    <source>
        <dbReference type="ARBA" id="ARBA00022967"/>
    </source>
</evidence>
<organism evidence="12 13">
    <name type="scientific">Buchnera aphidicola</name>
    <name type="common">Cinara tujafilina</name>
    <dbReference type="NCBI Taxonomy" id="261317"/>
    <lineage>
        <taxon>Bacteria</taxon>
        <taxon>Pseudomonadati</taxon>
        <taxon>Pseudomonadota</taxon>
        <taxon>Gammaproteobacteria</taxon>
        <taxon>Enterobacterales</taxon>
        <taxon>Erwiniaceae</taxon>
        <taxon>Buchnera</taxon>
    </lineage>
</organism>
<evidence type="ECO:0000313" key="12">
    <source>
        <dbReference type="EMBL" id="AEH39701.1"/>
    </source>
</evidence>
<keyword evidence="5 11" id="KW-0812">Transmembrane</keyword>
<evidence type="ECO:0000256" key="8">
    <source>
        <dbReference type="ARBA" id="ARBA00022989"/>
    </source>
</evidence>
<dbReference type="Pfam" id="PF00420">
    <property type="entry name" value="Oxidored_q2"/>
    <property type="match status" value="1"/>
</dbReference>
<evidence type="ECO:0000256" key="4">
    <source>
        <dbReference type="ARBA" id="ARBA00022475"/>
    </source>
</evidence>
<dbReference type="PANTHER" id="PTHR11434:SF16">
    <property type="entry name" value="NADH-UBIQUINONE OXIDOREDUCTASE CHAIN 4L"/>
    <property type="match status" value="1"/>
</dbReference>
<feature type="transmembrane region" description="Helical" evidence="11">
    <location>
        <begin position="6"/>
        <end position="25"/>
    </location>
</feature>
<comment type="function">
    <text evidence="11">NDH-1 shuttles electrons from NADH, via FMN and iron-sulfur (Fe-S) centers, to quinones in the respiratory chain. The immediate electron acceptor for the enzyme in this species is believed to be ubiquinone. Couples the redox reaction to proton translocation (for every two electrons transferred, four hydrogen ions are translocated across the cytoplasmic membrane), and thus conserves the redox energy in a proton gradient.</text>
</comment>
<dbReference type="GO" id="GO:0042773">
    <property type="term" value="P:ATP synthesis coupled electron transport"/>
    <property type="evidence" value="ECO:0007669"/>
    <property type="project" value="InterPro"/>
</dbReference>
<dbReference type="KEGG" id="baj:BCTU_110"/>
<dbReference type="InterPro" id="IPR001133">
    <property type="entry name" value="NADH_UbQ_OxRdtase_chain4L/K"/>
</dbReference>
<dbReference type="OrthoDB" id="9801357at2"/>
<keyword evidence="6 11" id="KW-0874">Quinone</keyword>
<feature type="transmembrane region" description="Helical" evidence="11">
    <location>
        <begin position="60"/>
        <end position="82"/>
    </location>
</feature>
<evidence type="ECO:0000256" key="11">
    <source>
        <dbReference type="HAMAP-Rule" id="MF_01456"/>
    </source>
</evidence>
<evidence type="ECO:0000256" key="6">
    <source>
        <dbReference type="ARBA" id="ARBA00022719"/>
    </source>
</evidence>
<evidence type="ECO:0000256" key="2">
    <source>
        <dbReference type="ARBA" id="ARBA00010519"/>
    </source>
</evidence>
<keyword evidence="10 11" id="KW-0472">Membrane</keyword>
<keyword evidence="4 11" id="KW-1003">Cell membrane</keyword>
<dbReference type="EC" id="7.1.1.-" evidence="11"/>
<evidence type="ECO:0000256" key="9">
    <source>
        <dbReference type="ARBA" id="ARBA00023075"/>
    </source>
</evidence>
<dbReference type="HOGENOM" id="CLU_144724_0_1_6"/>
<dbReference type="HAMAP" id="MF_01456">
    <property type="entry name" value="NDH1_NuoK"/>
    <property type="match status" value="1"/>
</dbReference>
<keyword evidence="13" id="KW-1185">Reference proteome</keyword>
<dbReference type="eggNOG" id="COG0713">
    <property type="taxonomic scope" value="Bacteria"/>
</dbReference>
<accession>F7WZ49</accession>
<proteinExistence type="inferred from homology"/>
<dbReference type="GO" id="GO:0005886">
    <property type="term" value="C:plasma membrane"/>
    <property type="evidence" value="ECO:0007669"/>
    <property type="project" value="UniProtKB-SubCell"/>
</dbReference>
<gene>
    <name evidence="11 12" type="primary">nuoK</name>
    <name evidence="12" type="ORF">BCTU_110</name>
</gene>
<evidence type="ECO:0000256" key="3">
    <source>
        <dbReference type="ARBA" id="ARBA00022448"/>
    </source>
</evidence>
<comment type="catalytic activity">
    <reaction evidence="11">
        <text>a quinone + NADH + 5 H(+)(in) = a quinol + NAD(+) + 4 H(+)(out)</text>
        <dbReference type="Rhea" id="RHEA:57888"/>
        <dbReference type="ChEBI" id="CHEBI:15378"/>
        <dbReference type="ChEBI" id="CHEBI:24646"/>
        <dbReference type="ChEBI" id="CHEBI:57540"/>
        <dbReference type="ChEBI" id="CHEBI:57945"/>
        <dbReference type="ChEBI" id="CHEBI:132124"/>
    </reaction>
</comment>
<evidence type="ECO:0000256" key="5">
    <source>
        <dbReference type="ARBA" id="ARBA00022692"/>
    </source>
</evidence>
<sequence>MFLSINNCLILSFILFFLGLSILLIKQNLMFIFIGLEVMINSILLSMIAISHYWNQLDGQILYILIITVAASEVGIGLILLVKVYQNYKTLNIYILSEISQ</sequence>
<protein>
    <recommendedName>
        <fullName evidence="11">NADH-quinone oxidoreductase subunit K</fullName>
        <ecNumber evidence="11">7.1.1.-</ecNumber>
    </recommendedName>
    <alternativeName>
        <fullName evidence="11">NADH dehydrogenase I subunit K</fullName>
    </alternativeName>
    <alternativeName>
        <fullName evidence="11">NDH-1 subunit K</fullName>
    </alternativeName>
</protein>
<dbReference type="STRING" id="261317.BCTU_110"/>
<evidence type="ECO:0000256" key="1">
    <source>
        <dbReference type="ARBA" id="ARBA00004141"/>
    </source>
</evidence>
<evidence type="ECO:0000256" key="10">
    <source>
        <dbReference type="ARBA" id="ARBA00023136"/>
    </source>
</evidence>